<keyword evidence="2" id="KW-0443">Lipid metabolism</keyword>
<dbReference type="EMBL" id="BAABFR010000041">
    <property type="protein sequence ID" value="GAA4395059.1"/>
    <property type="molecule type" value="Genomic_DNA"/>
</dbReference>
<dbReference type="PANTHER" id="PTHR11941:SF169">
    <property type="entry name" value="(7AS)-7A-METHYL-1,5-DIOXO-2,3,5,6,7,7A-HEXAHYDRO-1H-INDENE-CARBOXYL-COA HYDROLASE"/>
    <property type="match status" value="1"/>
</dbReference>
<protein>
    <submittedName>
        <fullName evidence="4">Crotonase/enoyl-CoA hydratase family protein</fullName>
    </submittedName>
</protein>
<keyword evidence="5" id="KW-1185">Reference proteome</keyword>
<evidence type="ECO:0000256" key="2">
    <source>
        <dbReference type="ARBA" id="ARBA00023098"/>
    </source>
</evidence>
<organism evidence="4 5">
    <name type="scientific">Tsukamurella soli</name>
    <dbReference type="NCBI Taxonomy" id="644556"/>
    <lineage>
        <taxon>Bacteria</taxon>
        <taxon>Bacillati</taxon>
        <taxon>Actinomycetota</taxon>
        <taxon>Actinomycetes</taxon>
        <taxon>Mycobacteriales</taxon>
        <taxon>Tsukamurellaceae</taxon>
        <taxon>Tsukamurella</taxon>
    </lineage>
</organism>
<dbReference type="RefSeq" id="WP_344996784.1">
    <property type="nucleotide sequence ID" value="NZ_BAABFR010000041.1"/>
</dbReference>
<name>A0ABP8JRF3_9ACTN</name>
<dbReference type="Gene3D" id="1.10.12.10">
    <property type="entry name" value="Lyase 2-enoyl-coa Hydratase, Chain A, domain 2"/>
    <property type="match status" value="1"/>
</dbReference>
<gene>
    <name evidence="4" type="ORF">GCM10023147_27830</name>
</gene>
<evidence type="ECO:0000256" key="1">
    <source>
        <dbReference type="ARBA" id="ARBA00005254"/>
    </source>
</evidence>
<reference evidence="5" key="1">
    <citation type="journal article" date="2019" name="Int. J. Syst. Evol. Microbiol.">
        <title>The Global Catalogue of Microorganisms (GCM) 10K type strain sequencing project: providing services to taxonomists for standard genome sequencing and annotation.</title>
        <authorList>
            <consortium name="The Broad Institute Genomics Platform"/>
            <consortium name="The Broad Institute Genome Sequencing Center for Infectious Disease"/>
            <person name="Wu L."/>
            <person name="Ma J."/>
        </authorList>
    </citation>
    <scope>NUCLEOTIDE SEQUENCE [LARGE SCALE GENOMIC DNA]</scope>
    <source>
        <strain evidence="5">JCM 17688</strain>
    </source>
</reference>
<evidence type="ECO:0000313" key="4">
    <source>
        <dbReference type="EMBL" id="GAA4395059.1"/>
    </source>
</evidence>
<evidence type="ECO:0000313" key="5">
    <source>
        <dbReference type="Proteomes" id="UP001500635"/>
    </source>
</evidence>
<sequence>MTTSQASADGSVPGGEVPHALVEQRGHTLIVTMNRPHARNALTGEMLSIMVDAWDRVDRDPQIRSAVLTGAGGAFCAGADLKAMARSDPGAAMSGGGWDPARIPGLLKGRRLTKPLIAAVEGPAIAGGTEILQGTDIRVAGESARFGVSEARWSLYPMGGSAVRLPRQIPYTVAAELLLTGRHITASEAKDIGLIGHVVPDGAALDKALELAALVDANGPLAVAAILRAMRETEGMPEEEAFTVDARLGLEVFRSADAKEGPRAFAERRKPRFTGH</sequence>
<dbReference type="InterPro" id="IPR029045">
    <property type="entry name" value="ClpP/crotonase-like_dom_sf"/>
</dbReference>
<keyword evidence="3" id="KW-0456">Lyase</keyword>
<dbReference type="Proteomes" id="UP001500635">
    <property type="component" value="Unassembled WGS sequence"/>
</dbReference>
<dbReference type="SUPFAM" id="SSF52096">
    <property type="entry name" value="ClpP/crotonase"/>
    <property type="match status" value="1"/>
</dbReference>
<dbReference type="Gene3D" id="3.90.226.10">
    <property type="entry name" value="2-enoyl-CoA Hydratase, Chain A, domain 1"/>
    <property type="match status" value="1"/>
</dbReference>
<accession>A0ABP8JRF3</accession>
<evidence type="ECO:0000256" key="3">
    <source>
        <dbReference type="ARBA" id="ARBA00023239"/>
    </source>
</evidence>
<comment type="caution">
    <text evidence="4">The sequence shown here is derived from an EMBL/GenBank/DDBJ whole genome shotgun (WGS) entry which is preliminary data.</text>
</comment>
<dbReference type="InterPro" id="IPR001753">
    <property type="entry name" value="Enoyl-CoA_hydra/iso"/>
</dbReference>
<dbReference type="InterPro" id="IPR014748">
    <property type="entry name" value="Enoyl-CoA_hydra_C"/>
</dbReference>
<dbReference type="NCBIfam" id="NF005864">
    <property type="entry name" value="PRK07799.1"/>
    <property type="match status" value="1"/>
</dbReference>
<dbReference type="Pfam" id="PF00378">
    <property type="entry name" value="ECH_1"/>
    <property type="match status" value="1"/>
</dbReference>
<comment type="similarity">
    <text evidence="1">Belongs to the enoyl-CoA hydratase/isomerase family.</text>
</comment>
<dbReference type="CDD" id="cd06558">
    <property type="entry name" value="crotonase-like"/>
    <property type="match status" value="1"/>
</dbReference>
<dbReference type="PANTHER" id="PTHR11941">
    <property type="entry name" value="ENOYL-COA HYDRATASE-RELATED"/>
    <property type="match status" value="1"/>
</dbReference>
<proteinExistence type="inferred from homology"/>